<evidence type="ECO:0000313" key="1">
    <source>
        <dbReference type="EMBL" id="KAK9046079.1"/>
    </source>
</evidence>
<proteinExistence type="predicted"/>
<name>A0ABR2U8Z0_9ROSI</name>
<sequence length="133" mass="15235">MVAAHGWLVQAEFHWGPGFFHGSCIVWRSGEELMNLAPLSLFFRWALVCKLLTALQCLLLDLDYDLGPSDRSKLPVLMKKKNLHPRRDLIKEELGIEYDEDVGVNLQAFPELLQHGKKRARVRSKLLLVDPSE</sequence>
<evidence type="ECO:0000313" key="2">
    <source>
        <dbReference type="Proteomes" id="UP001396334"/>
    </source>
</evidence>
<keyword evidence="2" id="KW-1185">Reference proteome</keyword>
<accession>A0ABR2U8Z0</accession>
<comment type="caution">
    <text evidence="1">The sequence shown here is derived from an EMBL/GenBank/DDBJ whole genome shotgun (WGS) entry which is preliminary data.</text>
</comment>
<reference evidence="1 2" key="1">
    <citation type="journal article" date="2024" name="G3 (Bethesda)">
        <title>Genome assembly of Hibiscus sabdariffa L. provides insights into metabolisms of medicinal natural products.</title>
        <authorList>
            <person name="Kim T."/>
        </authorList>
    </citation>
    <scope>NUCLEOTIDE SEQUENCE [LARGE SCALE GENOMIC DNA]</scope>
    <source>
        <strain evidence="1">TK-2024</strain>
        <tissue evidence="1">Old leaves</tissue>
    </source>
</reference>
<dbReference type="Proteomes" id="UP001396334">
    <property type="component" value="Unassembled WGS sequence"/>
</dbReference>
<protein>
    <submittedName>
        <fullName evidence="1">Uncharacterized protein</fullName>
    </submittedName>
</protein>
<gene>
    <name evidence="1" type="ORF">V6N11_051979</name>
</gene>
<dbReference type="EMBL" id="JBBPBN010000001">
    <property type="protein sequence ID" value="KAK9046079.1"/>
    <property type="molecule type" value="Genomic_DNA"/>
</dbReference>
<organism evidence="1 2">
    <name type="scientific">Hibiscus sabdariffa</name>
    <name type="common">roselle</name>
    <dbReference type="NCBI Taxonomy" id="183260"/>
    <lineage>
        <taxon>Eukaryota</taxon>
        <taxon>Viridiplantae</taxon>
        <taxon>Streptophyta</taxon>
        <taxon>Embryophyta</taxon>
        <taxon>Tracheophyta</taxon>
        <taxon>Spermatophyta</taxon>
        <taxon>Magnoliopsida</taxon>
        <taxon>eudicotyledons</taxon>
        <taxon>Gunneridae</taxon>
        <taxon>Pentapetalae</taxon>
        <taxon>rosids</taxon>
        <taxon>malvids</taxon>
        <taxon>Malvales</taxon>
        <taxon>Malvaceae</taxon>
        <taxon>Malvoideae</taxon>
        <taxon>Hibiscus</taxon>
    </lineage>
</organism>